<comment type="similarity">
    <text evidence="4">Belongs to the glycosyltransferase 18 family.</text>
</comment>
<keyword evidence="7" id="KW-0328">Glycosyltransferase</keyword>
<keyword evidence="13 16" id="KW-0472">Membrane</keyword>
<evidence type="ECO:0000256" key="11">
    <source>
        <dbReference type="ARBA" id="ARBA00022989"/>
    </source>
</evidence>
<dbReference type="Pfam" id="PF15027">
    <property type="entry name" value="MGT5A_N"/>
    <property type="match status" value="1"/>
</dbReference>
<evidence type="ECO:0000256" key="5">
    <source>
        <dbReference type="ARBA" id="ARBA00012671"/>
    </source>
</evidence>
<keyword evidence="20" id="KW-1185">Reference proteome</keyword>
<dbReference type="EC" id="2.4.1.155" evidence="5"/>
<evidence type="ECO:0000256" key="15">
    <source>
        <dbReference type="ARBA" id="ARBA00048243"/>
    </source>
</evidence>
<dbReference type="GO" id="GO:0005576">
    <property type="term" value="C:extracellular region"/>
    <property type="evidence" value="ECO:0007669"/>
    <property type="project" value="UniProtKB-SubCell"/>
</dbReference>
<keyword evidence="11 16" id="KW-1133">Transmembrane helix</keyword>
<comment type="subcellular location">
    <subcellularLocation>
        <location evidence="1">Golgi apparatus membrane</location>
        <topology evidence="1">Single-pass type II membrane protein</topology>
    </subcellularLocation>
    <subcellularLocation>
        <location evidence="2">Secreted</location>
    </subcellularLocation>
</comment>
<dbReference type="PANTHER" id="PTHR15075">
    <property type="entry name" value="ALPHA-MANNOSIDE BETA-1,6-N-ACETYLGLUCOSAMINYLTRANSFERASE"/>
    <property type="match status" value="1"/>
</dbReference>
<evidence type="ECO:0000256" key="9">
    <source>
        <dbReference type="ARBA" id="ARBA00022692"/>
    </source>
</evidence>
<dbReference type="FunCoup" id="A0A7M7N3H6">
    <property type="interactions" value="593"/>
</dbReference>
<organism evidence="19 20">
    <name type="scientific">Strongylocentrotus purpuratus</name>
    <name type="common">Purple sea urchin</name>
    <dbReference type="NCBI Taxonomy" id="7668"/>
    <lineage>
        <taxon>Eukaryota</taxon>
        <taxon>Metazoa</taxon>
        <taxon>Echinodermata</taxon>
        <taxon>Eleutherozoa</taxon>
        <taxon>Echinozoa</taxon>
        <taxon>Echinoidea</taxon>
        <taxon>Euechinoidea</taxon>
        <taxon>Echinacea</taxon>
        <taxon>Camarodonta</taxon>
        <taxon>Echinidea</taxon>
        <taxon>Strongylocentrotidae</taxon>
        <taxon>Strongylocentrotus</taxon>
    </lineage>
</organism>
<dbReference type="PANTHER" id="PTHR15075:SF2">
    <property type="entry name" value="ALPHA-1,6-MANNOSYLGLYCOPROTEIN 6-BETA-N-ACETYLGLUCOSAMINYLTRANSFERASE"/>
    <property type="match status" value="1"/>
</dbReference>
<feature type="domain" description="Glycosyltransferase family 18 catalytic" evidence="17">
    <location>
        <begin position="200"/>
        <end position="777"/>
    </location>
</feature>
<dbReference type="KEGG" id="spu:100888694"/>
<dbReference type="InParanoid" id="A0A7M7N3H6"/>
<keyword evidence="10" id="KW-0735">Signal-anchor</keyword>
<feature type="domain" description="MGT5A-like N-terminal" evidence="18">
    <location>
        <begin position="19"/>
        <end position="132"/>
    </location>
</feature>
<dbReference type="EnsemblMetazoa" id="XM_030974714">
    <property type="protein sequence ID" value="XP_030830574"/>
    <property type="gene ID" value="LOC100888694"/>
</dbReference>
<dbReference type="InterPro" id="IPR052105">
    <property type="entry name" value="MGAT5_Glycosyltransferase"/>
</dbReference>
<evidence type="ECO:0000256" key="4">
    <source>
        <dbReference type="ARBA" id="ARBA00007477"/>
    </source>
</evidence>
<protein>
    <recommendedName>
        <fullName evidence="5">alpha-1,6-mannosyl-glycoprotein 6-beta-N-acetylglucosaminyltransferase</fullName>
        <ecNumber evidence="5">2.4.1.155</ecNumber>
    </recommendedName>
</protein>
<accession>A0A7M7N3H6</accession>
<comment type="catalytic activity">
    <reaction evidence="15">
        <text>N(4)-{beta-D-GlcNAc-(1-&gt;2)-[beta-D-GlcNAc-(1-&gt;4)]-alpha-D-Man-(1-&gt;3)-[beta-D-GlcNAc-(1-&gt;2)-alpha-D-Man-(1-&gt;6)]-beta-D-Man-(1-&gt;4)-beta-D-GlcNAc-(1-&gt;4)-beta-D-GlcNAc}-L-asparaginyl-[protein] + UDP-N-acetyl-alpha-D-glucosamine = N(4)-{beta-D-GlcNAc-(1-&gt;2)-[beta-D-GlcNAc-(1-&gt;4)]-alpha-D-Man-(1-&gt;3)-[beta-D-GlcNAc-(1-&gt;2)-[beta-D-GlcNAc-(1-&gt;6)]-alpha-D-Man-(1-&gt;6)]-beta-D-Man-(1-&gt;4)-beta-D-GlcNAc-(1-&gt;4)-beta-D-GlcNAc}-L-asparaginyl-[protein] + UDP + H(+)</text>
        <dbReference type="Rhea" id="RHEA:16921"/>
        <dbReference type="Rhea" id="RHEA-COMP:14374"/>
        <dbReference type="Rhea" id="RHEA-COMP:14377"/>
        <dbReference type="ChEBI" id="CHEBI:15378"/>
        <dbReference type="ChEBI" id="CHEBI:57705"/>
        <dbReference type="ChEBI" id="CHEBI:58223"/>
        <dbReference type="ChEBI" id="CHEBI:139507"/>
        <dbReference type="ChEBI" id="CHEBI:139510"/>
        <dbReference type="EC" id="2.4.1.155"/>
    </reaction>
</comment>
<evidence type="ECO:0000259" key="17">
    <source>
        <dbReference type="Pfam" id="PF15024"/>
    </source>
</evidence>
<name>A0A7M7N3H6_STRPU</name>
<dbReference type="RefSeq" id="XP_030830574.1">
    <property type="nucleotide sequence ID" value="XM_030974714.1"/>
</dbReference>
<dbReference type="InterPro" id="IPR027833">
    <property type="entry name" value="MGT5A-like_N"/>
</dbReference>
<proteinExistence type="inferred from homology"/>
<evidence type="ECO:0000256" key="13">
    <source>
        <dbReference type="ARBA" id="ARBA00023136"/>
    </source>
</evidence>
<evidence type="ECO:0000256" key="16">
    <source>
        <dbReference type="SAM" id="Phobius"/>
    </source>
</evidence>
<sequence length="794" mass="89497">MRNQSRTRRSWFASPPILSRRFGIIVFLTMIMWTYTLFTFALYRTEPDVPESVKLKEQILELSKQYVKALSDEQGAGEGKNLPEAYSSYDLKKTMAVLLDSILERLGKLEKKVDHAISNGTQNLLRNISSGLHQDGVSMEHKDGEGGGGDGMDSKEAVNKAKELVGGGVDCSLTEAELGGFSSCKAKVAWMRQMWKSDSCYAQYGVDGTECSFRVYLSEVENWCPRVKGRDNISLSLNLQESDKWGYDVAEEILDTAEIRLEKQGLFNLMQEPSKFRWIKTRISRMWDTMWVPAAEEFRKIDGDKTRVRKKILVHIGALTKESGFKIADNAFNGGPLGELVQWSDILSTLHILGHDIEISTATTTLGNLLRRKGLTNKMNCPVKGKNLYDLVYIDIVGMKQLKKTIGGQWQQFSCILRVIDSFGTEPAYNVDVYIKKAGTKSSWGNWNLVPRQFFTMFPHTPDNSFMGFVVDHQMDTTKADSSTKRTNRALVYGKSAKFWTDPWIRRYLDKIHKKFEIHGTVFMNQTTPAMKNVIPDYVVNHGIVSGAEIQNLLKETKLFIGLGFPYEGPAPLEAVANGCVFLNPKFNPPKNYQNTKFFQGKPTSRALTSQHPYTEVYIGQPHVWTVDVLGSELDVALDKIAAMNTTTPYLPFEFTCHGMLERVSSYLQKQEFCTGEKQWPPLSTLQIKVSGIGQSCRDRCMEEDLICEPGFFKQLNSRETVENATAVKCSSAYAVEEIYAPAMESTLLSTKCYTQAHHLLYSCAGGGSNHKRVCPCRDYIRGQVALCKECRGE</sequence>
<dbReference type="Pfam" id="PF15024">
    <property type="entry name" value="Glyco_transf_18"/>
    <property type="match status" value="1"/>
</dbReference>
<keyword evidence="12" id="KW-0333">Golgi apparatus</keyword>
<reference evidence="19" key="2">
    <citation type="submission" date="2021-01" db="UniProtKB">
        <authorList>
            <consortium name="EnsemblMetazoa"/>
        </authorList>
    </citation>
    <scope>IDENTIFICATION</scope>
</reference>
<evidence type="ECO:0000313" key="19">
    <source>
        <dbReference type="EnsemblMetazoa" id="XP_030830574"/>
    </source>
</evidence>
<evidence type="ECO:0000256" key="7">
    <source>
        <dbReference type="ARBA" id="ARBA00022676"/>
    </source>
</evidence>
<reference evidence="20" key="1">
    <citation type="submission" date="2015-02" db="EMBL/GenBank/DDBJ databases">
        <title>Genome sequencing for Strongylocentrotus purpuratus.</title>
        <authorList>
            <person name="Murali S."/>
            <person name="Liu Y."/>
            <person name="Vee V."/>
            <person name="English A."/>
            <person name="Wang M."/>
            <person name="Skinner E."/>
            <person name="Han Y."/>
            <person name="Muzny D.M."/>
            <person name="Worley K.C."/>
            <person name="Gibbs R.A."/>
        </authorList>
    </citation>
    <scope>NUCLEOTIDE SEQUENCE</scope>
</reference>
<dbReference type="OMA" id="HCESKLK"/>
<keyword evidence="8" id="KW-0808">Transferase</keyword>
<evidence type="ECO:0000259" key="18">
    <source>
        <dbReference type="Pfam" id="PF15027"/>
    </source>
</evidence>
<dbReference type="GO" id="GO:0005794">
    <property type="term" value="C:Golgi apparatus"/>
    <property type="evidence" value="ECO:0000318"/>
    <property type="project" value="GO_Central"/>
</dbReference>
<evidence type="ECO:0000256" key="10">
    <source>
        <dbReference type="ARBA" id="ARBA00022968"/>
    </source>
</evidence>
<dbReference type="GO" id="GO:0006487">
    <property type="term" value="P:protein N-linked glycosylation"/>
    <property type="evidence" value="ECO:0000318"/>
    <property type="project" value="GO_Central"/>
</dbReference>
<dbReference type="Proteomes" id="UP000007110">
    <property type="component" value="Unassembled WGS sequence"/>
</dbReference>
<dbReference type="GO" id="GO:0030144">
    <property type="term" value="F:alpha-1,6-mannosylglycoprotein 6-beta-N-acetylglucosaminyltransferase activity"/>
    <property type="evidence" value="ECO:0000318"/>
    <property type="project" value="GO_Central"/>
</dbReference>
<evidence type="ECO:0000256" key="3">
    <source>
        <dbReference type="ARBA" id="ARBA00004922"/>
    </source>
</evidence>
<comment type="pathway">
    <text evidence="3">Protein modification; protein glycosylation.</text>
</comment>
<evidence type="ECO:0000313" key="20">
    <source>
        <dbReference type="Proteomes" id="UP000007110"/>
    </source>
</evidence>
<dbReference type="GO" id="GO:0000139">
    <property type="term" value="C:Golgi membrane"/>
    <property type="evidence" value="ECO:0007669"/>
    <property type="project" value="UniProtKB-SubCell"/>
</dbReference>
<keyword evidence="6" id="KW-0964">Secreted</keyword>
<dbReference type="AlphaFoldDB" id="A0A7M7N3H6"/>
<dbReference type="CTD" id="4249"/>
<evidence type="ECO:0000256" key="14">
    <source>
        <dbReference type="ARBA" id="ARBA00023180"/>
    </source>
</evidence>
<feature type="transmembrane region" description="Helical" evidence="16">
    <location>
        <begin position="21"/>
        <end position="43"/>
    </location>
</feature>
<dbReference type="GeneID" id="100888694"/>
<dbReference type="OrthoDB" id="2113294at2759"/>
<dbReference type="InterPro" id="IPR026116">
    <property type="entry name" value="GT18_cat"/>
</dbReference>
<evidence type="ECO:0000256" key="6">
    <source>
        <dbReference type="ARBA" id="ARBA00022525"/>
    </source>
</evidence>
<evidence type="ECO:0000256" key="1">
    <source>
        <dbReference type="ARBA" id="ARBA00004323"/>
    </source>
</evidence>
<dbReference type="UniPathway" id="UPA00378"/>
<evidence type="ECO:0000256" key="8">
    <source>
        <dbReference type="ARBA" id="ARBA00022679"/>
    </source>
</evidence>
<evidence type="ECO:0000256" key="2">
    <source>
        <dbReference type="ARBA" id="ARBA00004613"/>
    </source>
</evidence>
<evidence type="ECO:0000256" key="12">
    <source>
        <dbReference type="ARBA" id="ARBA00023034"/>
    </source>
</evidence>
<keyword evidence="14" id="KW-0325">Glycoprotein</keyword>
<keyword evidence="9 16" id="KW-0812">Transmembrane</keyword>